<dbReference type="AlphaFoldDB" id="A0A2R6WHN1"/>
<evidence type="ECO:0000256" key="1">
    <source>
        <dbReference type="SAM" id="MobiDB-lite"/>
    </source>
</evidence>
<dbReference type="EMBL" id="KZ772762">
    <property type="protein sequence ID" value="PTQ33360.1"/>
    <property type="molecule type" value="Genomic_DNA"/>
</dbReference>
<dbReference type="PANTHER" id="PTHR36798">
    <property type="entry name" value="50S RIBOSOMAL PROTEIN 6, CHLOROPLASTIC"/>
    <property type="match status" value="1"/>
</dbReference>
<evidence type="ECO:0000313" key="2">
    <source>
        <dbReference type="EMBL" id="PTQ33360.1"/>
    </source>
</evidence>
<organism evidence="2 3">
    <name type="scientific">Marchantia polymorpha</name>
    <name type="common">Common liverwort</name>
    <name type="synonym">Marchantia aquatica</name>
    <dbReference type="NCBI Taxonomy" id="3197"/>
    <lineage>
        <taxon>Eukaryota</taxon>
        <taxon>Viridiplantae</taxon>
        <taxon>Streptophyta</taxon>
        <taxon>Embryophyta</taxon>
        <taxon>Marchantiophyta</taxon>
        <taxon>Marchantiopsida</taxon>
        <taxon>Marchantiidae</taxon>
        <taxon>Marchantiales</taxon>
        <taxon>Marchantiaceae</taxon>
        <taxon>Marchantia</taxon>
    </lineage>
</organism>
<evidence type="ECO:0008006" key="4">
    <source>
        <dbReference type="Google" id="ProtNLM"/>
    </source>
</evidence>
<protein>
    <recommendedName>
        <fullName evidence="4">50S ribosomal protein 6, chloroplastic</fullName>
    </recommendedName>
</protein>
<dbReference type="Gramene" id="Mp4g21280.1">
    <property type="protein sequence ID" value="Mp4g21280.1.cds1"/>
    <property type="gene ID" value="Mp4g21280"/>
</dbReference>
<proteinExistence type="predicted"/>
<gene>
    <name evidence="2" type="ORF">MARPO_0090s0093</name>
</gene>
<dbReference type="GO" id="GO:0009507">
    <property type="term" value="C:chloroplast"/>
    <property type="evidence" value="ECO:0007669"/>
    <property type="project" value="InterPro"/>
</dbReference>
<dbReference type="GO" id="GO:0019843">
    <property type="term" value="F:rRNA binding"/>
    <property type="evidence" value="ECO:0007669"/>
    <property type="project" value="InterPro"/>
</dbReference>
<sequence length="95" mass="10613">MAALSTQLSSLSLSPVQLTSSVRTETAAPRRVNLIECAKRPQKKCTAHHVKSRPKKHQPYDKNRQGPTVYPRLPKPPPIWGFDNGEPLAITEDDE</sequence>
<dbReference type="GO" id="GO:0003735">
    <property type="term" value="F:structural constituent of ribosome"/>
    <property type="evidence" value="ECO:0007669"/>
    <property type="project" value="InterPro"/>
</dbReference>
<dbReference type="GO" id="GO:0006412">
    <property type="term" value="P:translation"/>
    <property type="evidence" value="ECO:0007669"/>
    <property type="project" value="InterPro"/>
</dbReference>
<dbReference type="Proteomes" id="UP000244005">
    <property type="component" value="Unassembled WGS sequence"/>
</dbReference>
<feature type="region of interest" description="Disordered" evidence="1">
    <location>
        <begin position="44"/>
        <end position="95"/>
    </location>
</feature>
<name>A0A2R6WHN1_MARPO</name>
<dbReference type="PANTHER" id="PTHR36798:SF2">
    <property type="entry name" value="LARGE RIBOSOMAL SUBUNIT PROTEIN CL38"/>
    <property type="match status" value="1"/>
</dbReference>
<reference evidence="3" key="1">
    <citation type="journal article" date="2017" name="Cell">
        <title>Insights into land plant evolution garnered from the Marchantia polymorpha genome.</title>
        <authorList>
            <person name="Bowman J.L."/>
            <person name="Kohchi T."/>
            <person name="Yamato K.T."/>
            <person name="Jenkins J."/>
            <person name="Shu S."/>
            <person name="Ishizaki K."/>
            <person name="Yamaoka S."/>
            <person name="Nishihama R."/>
            <person name="Nakamura Y."/>
            <person name="Berger F."/>
            <person name="Adam C."/>
            <person name="Aki S.S."/>
            <person name="Althoff F."/>
            <person name="Araki T."/>
            <person name="Arteaga-Vazquez M.A."/>
            <person name="Balasubrmanian S."/>
            <person name="Barry K."/>
            <person name="Bauer D."/>
            <person name="Boehm C.R."/>
            <person name="Briginshaw L."/>
            <person name="Caballero-Perez J."/>
            <person name="Catarino B."/>
            <person name="Chen F."/>
            <person name="Chiyoda S."/>
            <person name="Chovatia M."/>
            <person name="Davies K.M."/>
            <person name="Delmans M."/>
            <person name="Demura T."/>
            <person name="Dierschke T."/>
            <person name="Dolan L."/>
            <person name="Dorantes-Acosta A.E."/>
            <person name="Eklund D.M."/>
            <person name="Florent S.N."/>
            <person name="Flores-Sandoval E."/>
            <person name="Fujiyama A."/>
            <person name="Fukuzawa H."/>
            <person name="Galik B."/>
            <person name="Grimanelli D."/>
            <person name="Grimwood J."/>
            <person name="Grossniklaus U."/>
            <person name="Hamada T."/>
            <person name="Haseloff J."/>
            <person name="Hetherington A.J."/>
            <person name="Higo A."/>
            <person name="Hirakawa Y."/>
            <person name="Hundley H.N."/>
            <person name="Ikeda Y."/>
            <person name="Inoue K."/>
            <person name="Inoue S.I."/>
            <person name="Ishida S."/>
            <person name="Jia Q."/>
            <person name="Kakita M."/>
            <person name="Kanazawa T."/>
            <person name="Kawai Y."/>
            <person name="Kawashima T."/>
            <person name="Kennedy M."/>
            <person name="Kinose K."/>
            <person name="Kinoshita T."/>
            <person name="Kohara Y."/>
            <person name="Koide E."/>
            <person name="Komatsu K."/>
            <person name="Kopischke S."/>
            <person name="Kubo M."/>
            <person name="Kyozuka J."/>
            <person name="Lagercrantz U."/>
            <person name="Lin S.S."/>
            <person name="Lindquist E."/>
            <person name="Lipzen A.M."/>
            <person name="Lu C.W."/>
            <person name="De Luna E."/>
            <person name="Martienssen R.A."/>
            <person name="Minamino N."/>
            <person name="Mizutani M."/>
            <person name="Mizutani M."/>
            <person name="Mochizuki N."/>
            <person name="Monte I."/>
            <person name="Mosher R."/>
            <person name="Nagasaki H."/>
            <person name="Nakagami H."/>
            <person name="Naramoto S."/>
            <person name="Nishitani K."/>
            <person name="Ohtani M."/>
            <person name="Okamoto T."/>
            <person name="Okumura M."/>
            <person name="Phillips J."/>
            <person name="Pollak B."/>
            <person name="Reinders A."/>
            <person name="Rovekamp M."/>
            <person name="Sano R."/>
            <person name="Sawa S."/>
            <person name="Schmid M.W."/>
            <person name="Shirakawa M."/>
            <person name="Solano R."/>
            <person name="Spunde A."/>
            <person name="Suetsugu N."/>
            <person name="Sugano S."/>
            <person name="Sugiyama A."/>
            <person name="Sun R."/>
            <person name="Suzuki Y."/>
            <person name="Takenaka M."/>
            <person name="Takezawa D."/>
            <person name="Tomogane H."/>
            <person name="Tsuzuki M."/>
            <person name="Ueda T."/>
            <person name="Umeda M."/>
            <person name="Ward J.M."/>
            <person name="Watanabe Y."/>
            <person name="Yazaki K."/>
            <person name="Yokoyama R."/>
            <person name="Yoshitake Y."/>
            <person name="Yotsui I."/>
            <person name="Zachgo S."/>
            <person name="Schmutz J."/>
        </authorList>
    </citation>
    <scope>NUCLEOTIDE SEQUENCE [LARGE SCALE GENOMIC DNA]</scope>
    <source>
        <strain evidence="3">Tak-1</strain>
    </source>
</reference>
<dbReference type="GO" id="GO:0005840">
    <property type="term" value="C:ribosome"/>
    <property type="evidence" value="ECO:0007669"/>
    <property type="project" value="InterPro"/>
</dbReference>
<dbReference type="InterPro" id="IPR020526">
    <property type="entry name" value="Ribosomal_cL38"/>
</dbReference>
<dbReference type="OrthoDB" id="1848184at2759"/>
<accession>A0A2R6WHN1</accession>
<keyword evidence="3" id="KW-1185">Reference proteome</keyword>
<evidence type="ECO:0000313" key="3">
    <source>
        <dbReference type="Proteomes" id="UP000244005"/>
    </source>
</evidence>
<feature type="region of interest" description="Disordered" evidence="1">
    <location>
        <begin position="1"/>
        <end position="24"/>
    </location>
</feature>
<dbReference type="Pfam" id="PF17257">
    <property type="entry name" value="DUF5323"/>
    <property type="match status" value="1"/>
</dbReference>
<dbReference type="OMA" id="PPPIWGF"/>
<feature type="compositionally biased region" description="Basic residues" evidence="1">
    <location>
        <begin position="44"/>
        <end position="57"/>
    </location>
</feature>
<feature type="compositionally biased region" description="Low complexity" evidence="1">
    <location>
        <begin position="1"/>
        <end position="22"/>
    </location>
</feature>